<reference evidence="4" key="1">
    <citation type="submission" date="2022-11" db="EMBL/GenBank/DDBJ databases">
        <authorList>
            <person name="Scott C."/>
            <person name="Bruce N."/>
        </authorList>
    </citation>
    <scope>NUCLEOTIDE SEQUENCE</scope>
</reference>
<dbReference type="OrthoDB" id="5425547at2759"/>
<dbReference type="Pfam" id="PF24866">
    <property type="entry name" value="DUF7732"/>
    <property type="match status" value="1"/>
</dbReference>
<accession>A0A9P1MEG2</accession>
<feature type="region of interest" description="Disordered" evidence="1">
    <location>
        <begin position="31"/>
        <end position="62"/>
    </location>
</feature>
<evidence type="ECO:0000256" key="2">
    <source>
        <dbReference type="SAM" id="SignalP"/>
    </source>
</evidence>
<feature type="compositionally biased region" description="Gly residues" evidence="1">
    <location>
        <begin position="42"/>
        <end position="56"/>
    </location>
</feature>
<name>A0A9P1MEG2_9PEZI</name>
<proteinExistence type="predicted"/>
<keyword evidence="5" id="KW-1185">Reference proteome</keyword>
<evidence type="ECO:0000313" key="5">
    <source>
        <dbReference type="Proteomes" id="UP000838763"/>
    </source>
</evidence>
<evidence type="ECO:0000259" key="3">
    <source>
        <dbReference type="Pfam" id="PF24866"/>
    </source>
</evidence>
<evidence type="ECO:0000256" key="1">
    <source>
        <dbReference type="SAM" id="MobiDB-lite"/>
    </source>
</evidence>
<dbReference type="PANTHER" id="PTHR42091">
    <property type="entry name" value="CONSERVED GLYCINE-RICH PROTEIN (AFU_ORTHOLOGUE AFUA_7G02440)"/>
    <property type="match status" value="1"/>
</dbReference>
<feature type="domain" description="DUF7732" evidence="3">
    <location>
        <begin position="52"/>
        <end position="174"/>
    </location>
</feature>
<dbReference type="AlphaFoldDB" id="A0A9P1MEG2"/>
<dbReference type="Proteomes" id="UP000838763">
    <property type="component" value="Unassembled WGS sequence"/>
</dbReference>
<sequence length="209" mass="21613">MKFDHILSLLLLGASAANAVAVPEPANILDSTKKELGKRKGGGGGGARGGGGGGGSCALQSGQQESQRHHAVPFVGAAALAFWPGLWLYGAYSYPYSHPYRFHNNTRDEEEELPVICACDPNSACGCDENQDTAYLSDLIGDGSYNGLNHSLITVAEVNGTKTILINGTLSSDTEAPSDGDESAAIARAVEALGYWPMVAAALAAVFVG</sequence>
<comment type="caution">
    <text evidence="4">The sequence shown here is derived from an EMBL/GenBank/DDBJ whole genome shotgun (WGS) entry which is preliminary data.</text>
</comment>
<organism evidence="4 5">
    <name type="scientific">Parascedosporium putredinis</name>
    <dbReference type="NCBI Taxonomy" id="1442378"/>
    <lineage>
        <taxon>Eukaryota</taxon>
        <taxon>Fungi</taxon>
        <taxon>Dikarya</taxon>
        <taxon>Ascomycota</taxon>
        <taxon>Pezizomycotina</taxon>
        <taxon>Sordariomycetes</taxon>
        <taxon>Hypocreomycetidae</taxon>
        <taxon>Microascales</taxon>
        <taxon>Microascaceae</taxon>
        <taxon>Parascedosporium</taxon>
    </lineage>
</organism>
<dbReference type="InterPro" id="IPR056634">
    <property type="entry name" value="DUF7732"/>
</dbReference>
<feature type="chain" id="PRO_5040436764" description="DUF7732 domain-containing protein" evidence="2">
    <location>
        <begin position="20"/>
        <end position="209"/>
    </location>
</feature>
<evidence type="ECO:0000313" key="4">
    <source>
        <dbReference type="EMBL" id="CAI4218906.1"/>
    </source>
</evidence>
<dbReference type="EMBL" id="CALLCH030000018">
    <property type="protein sequence ID" value="CAI4218906.1"/>
    <property type="molecule type" value="Genomic_DNA"/>
</dbReference>
<gene>
    <name evidence="4" type="ORF">PPNO1_LOCUS8478</name>
</gene>
<feature type="signal peptide" evidence="2">
    <location>
        <begin position="1"/>
        <end position="19"/>
    </location>
</feature>
<keyword evidence="2" id="KW-0732">Signal</keyword>
<dbReference type="PANTHER" id="PTHR42091:SF1">
    <property type="entry name" value="CONSERVED GLYCINE-RICH PROTEIN (AFU_ORTHOLOGUE AFUA_7G02440)"/>
    <property type="match status" value="1"/>
</dbReference>
<protein>
    <recommendedName>
        <fullName evidence="3">DUF7732 domain-containing protein</fullName>
    </recommendedName>
</protein>